<dbReference type="EMBL" id="BARW01017167">
    <property type="protein sequence ID" value="GAI99606.1"/>
    <property type="molecule type" value="Genomic_DNA"/>
</dbReference>
<dbReference type="AlphaFoldDB" id="X1U7L6"/>
<dbReference type="PANTHER" id="PTHR14042:SF24">
    <property type="entry name" value="PROTEIN DOPEY-1 HOMOLOG"/>
    <property type="match status" value="1"/>
</dbReference>
<dbReference type="GO" id="GO:0005829">
    <property type="term" value="C:cytosol"/>
    <property type="evidence" value="ECO:0007669"/>
    <property type="project" value="GOC"/>
</dbReference>
<accession>X1U7L6</accession>
<reference evidence="4" key="1">
    <citation type="journal article" date="2014" name="Front. Microbiol.">
        <title>High frequency of phylogenetically diverse reductive dehalogenase-homologous genes in deep subseafloor sedimentary metagenomes.</title>
        <authorList>
            <person name="Kawai M."/>
            <person name="Futagami T."/>
            <person name="Toyoda A."/>
            <person name="Takaki Y."/>
            <person name="Nishi S."/>
            <person name="Hori S."/>
            <person name="Arai W."/>
            <person name="Tsubouchi T."/>
            <person name="Morono Y."/>
            <person name="Uchiyama I."/>
            <person name="Ito T."/>
            <person name="Fujiyama A."/>
            <person name="Inagaki F."/>
            <person name="Takami H."/>
        </authorList>
    </citation>
    <scope>NUCLEOTIDE SEQUENCE</scope>
    <source>
        <strain evidence="4">Expedition CK06-06</strain>
    </source>
</reference>
<feature type="non-terminal residue" evidence="4">
    <location>
        <position position="87"/>
    </location>
</feature>
<gene>
    <name evidence="4" type="ORF">S12H4_29716</name>
</gene>
<proteinExistence type="predicted"/>
<dbReference type="GO" id="GO:0006895">
    <property type="term" value="P:Golgi to endosome transport"/>
    <property type="evidence" value="ECO:0007669"/>
    <property type="project" value="InterPro"/>
</dbReference>
<dbReference type="GO" id="GO:0005802">
    <property type="term" value="C:trans-Golgi network"/>
    <property type="evidence" value="ECO:0007669"/>
    <property type="project" value="TreeGrafter"/>
</dbReference>
<evidence type="ECO:0000259" key="3">
    <source>
        <dbReference type="Pfam" id="PF04118"/>
    </source>
</evidence>
<feature type="domain" description="DOP1 N-terminal" evidence="3">
    <location>
        <begin position="1"/>
        <end position="85"/>
    </location>
</feature>
<dbReference type="GO" id="GO:0005768">
    <property type="term" value="C:endosome"/>
    <property type="evidence" value="ECO:0007669"/>
    <property type="project" value="TreeGrafter"/>
</dbReference>
<evidence type="ECO:0000256" key="1">
    <source>
        <dbReference type="ARBA" id="ARBA00022448"/>
    </source>
</evidence>
<keyword evidence="1" id="KW-0813">Transport</keyword>
<evidence type="ECO:0000313" key="4">
    <source>
        <dbReference type="EMBL" id="GAI99606.1"/>
    </source>
</evidence>
<dbReference type="GO" id="GO:0015031">
    <property type="term" value="P:protein transport"/>
    <property type="evidence" value="ECO:0007669"/>
    <property type="project" value="UniProtKB-KW"/>
</dbReference>
<evidence type="ECO:0000256" key="2">
    <source>
        <dbReference type="ARBA" id="ARBA00022927"/>
    </source>
</evidence>
<name>X1U7L6_9ZZZZ</name>
<dbReference type="PANTHER" id="PTHR14042">
    <property type="entry name" value="DOPEY-RELATED"/>
    <property type="match status" value="1"/>
</dbReference>
<dbReference type="InterPro" id="IPR040314">
    <property type="entry name" value="DOP1"/>
</dbReference>
<sequence>MKSLVLSILPALEDETSEDFERAMSIMTKLESVLSPRQDDTDLLLESAGYFWQCIFLAVVTSISKRQGALNYFTRRLPNFGVSKESQ</sequence>
<protein>
    <recommendedName>
        <fullName evidence="3">DOP1 N-terminal domain-containing protein</fullName>
    </recommendedName>
</protein>
<dbReference type="InterPro" id="IPR007249">
    <property type="entry name" value="DOP1_N"/>
</dbReference>
<keyword evidence="2" id="KW-0653">Protein transport</keyword>
<comment type="caution">
    <text evidence="4">The sequence shown here is derived from an EMBL/GenBank/DDBJ whole genome shotgun (WGS) entry which is preliminary data.</text>
</comment>
<dbReference type="Pfam" id="PF04118">
    <property type="entry name" value="Dopey_N"/>
    <property type="match status" value="1"/>
</dbReference>
<organism evidence="4">
    <name type="scientific">marine sediment metagenome</name>
    <dbReference type="NCBI Taxonomy" id="412755"/>
    <lineage>
        <taxon>unclassified sequences</taxon>
        <taxon>metagenomes</taxon>
        <taxon>ecological metagenomes</taxon>
    </lineage>
</organism>